<dbReference type="EMBL" id="OX451735">
    <property type="protein sequence ID" value="CAI8592640.1"/>
    <property type="molecule type" value="Genomic_DNA"/>
</dbReference>
<keyword evidence="4" id="KW-0690">Ribosome biogenesis</keyword>
<keyword evidence="6" id="KW-0597">Phosphoprotein</keyword>
<dbReference type="InterPro" id="IPR007504">
    <property type="entry name" value="H/ACA_rnp_Gar1/Naf1"/>
</dbReference>
<accession>A0AAV0Z2C5</accession>
<evidence type="ECO:0000256" key="3">
    <source>
        <dbReference type="ARBA" id="ARBA00021438"/>
    </source>
</evidence>
<evidence type="ECO:0000256" key="4">
    <source>
        <dbReference type="ARBA" id="ARBA00022517"/>
    </source>
</evidence>
<dbReference type="GO" id="GO:0005634">
    <property type="term" value="C:nucleus"/>
    <property type="evidence" value="ECO:0007669"/>
    <property type="project" value="UniProtKB-SubCell"/>
</dbReference>
<keyword evidence="11" id="KW-1185">Reference proteome</keyword>
<dbReference type="PANTHER" id="PTHR31633:SF1">
    <property type="entry name" value="H_ACA RIBONUCLEOPROTEIN COMPLEX NON-CORE SUBUNIT NAF1"/>
    <property type="match status" value="1"/>
</dbReference>
<dbReference type="SUPFAM" id="SSF50447">
    <property type="entry name" value="Translation proteins"/>
    <property type="match status" value="1"/>
</dbReference>
<dbReference type="Proteomes" id="UP001157006">
    <property type="component" value="Chromosome 1S"/>
</dbReference>
<evidence type="ECO:0000256" key="1">
    <source>
        <dbReference type="ARBA" id="ARBA00004123"/>
    </source>
</evidence>
<proteinExistence type="inferred from homology"/>
<evidence type="ECO:0000256" key="9">
    <source>
        <dbReference type="SAM" id="MobiDB-lite"/>
    </source>
</evidence>
<comment type="subcellular location">
    <subcellularLocation>
        <location evidence="1">Nucleus</location>
    </subcellularLocation>
</comment>
<feature type="region of interest" description="Disordered" evidence="9">
    <location>
        <begin position="18"/>
        <end position="50"/>
    </location>
</feature>
<feature type="region of interest" description="Disordered" evidence="9">
    <location>
        <begin position="670"/>
        <end position="735"/>
    </location>
</feature>
<protein>
    <recommendedName>
        <fullName evidence="3">H/ACA ribonucleoprotein complex non-core subunit NAF1</fullName>
    </recommendedName>
</protein>
<dbReference type="GO" id="GO:0005732">
    <property type="term" value="C:sno(s)RNA-containing ribonucleoprotein complex"/>
    <property type="evidence" value="ECO:0007669"/>
    <property type="project" value="InterPro"/>
</dbReference>
<dbReference type="InterPro" id="IPR038664">
    <property type="entry name" value="Gar1/Naf1_Cbf5-bd_sf"/>
</dbReference>
<evidence type="ECO:0000256" key="2">
    <source>
        <dbReference type="ARBA" id="ARBA00009801"/>
    </source>
</evidence>
<feature type="compositionally biased region" description="Polar residues" evidence="9">
    <location>
        <begin position="682"/>
        <end position="693"/>
    </location>
</feature>
<evidence type="ECO:0000313" key="11">
    <source>
        <dbReference type="Proteomes" id="UP001157006"/>
    </source>
</evidence>
<dbReference type="AlphaFoldDB" id="A0AAV0Z2C5"/>
<gene>
    <name evidence="10" type="ORF">VFH_I050520</name>
</gene>
<sequence>MDDDDIALADSFINFELAASSPISDDPPDPFITESGSSDSDPPVGSSGIEERIGSFGLVEKEVDENESGGVRCGIVAIDDAVGMESEDSEVRDDVIATDDESRGDVIVNDDEIRGEIVANVYEIRGGIMGVDDAVGMERVGCEISGDVIANDDGNRGDVIANDDGNRGDVIVNDNEIKDEIVTNDDEIRGEIIGVDDAVGMESEDGEIRGEVIANDDEIRGEIVANDDVNATVTEGSNRENECSDSGIKIDEEYELEEGEIVESDNDRKVCSVDSDDEDSEERSVRFTNELEILPRVPPVNVKLGPHHILLPLGVVTSIVGARVIVEGSEKHDPLDQGSVLWITGRQTPLGVIDDTFAQVKNPHYIVRYNSEDEIPEGVHEGTLISFVAEFAEHVLNSKDLYKKGSDASGMYDEEVSDETEFSDDGQEAEYYRIQKQSKRGQSSQNSDRMKNDRQHLPLNDGSIPKRQMVAHGHGPPVPSSGQGFFGVGRGHSSPIPGTGQGFSGVGHGHSSPLPPLLALPHQPPVSHNWSSGFLTNNVAWYPENTQNFHQQPMKGIPFQQQPMKGIPFQQQFNPSHRFPPPTVYPGGQPNMYAEPMHAQGPMNQNQRTHFPQFQAPTYFQPANISGNLGGHPHQFNPPTYFHSPPIAGNQGGPQHQVSLPANFQSPPISGYQGGPPLQFNPPANFQSSPISANQNPPQFNQQFNPGAYDGRERTFAGHRRRPSHRGGKGWRPAK</sequence>
<dbReference type="InterPro" id="IPR040309">
    <property type="entry name" value="Naf1"/>
</dbReference>
<dbReference type="InterPro" id="IPR009000">
    <property type="entry name" value="Transl_B-barrel_sf"/>
</dbReference>
<feature type="compositionally biased region" description="Acidic residues" evidence="9">
    <location>
        <begin position="412"/>
        <end position="428"/>
    </location>
</feature>
<keyword evidence="7" id="KW-0694">RNA-binding</keyword>
<keyword evidence="5" id="KW-0698">rRNA processing</keyword>
<feature type="region of interest" description="Disordered" evidence="9">
    <location>
        <begin position="403"/>
        <end position="477"/>
    </location>
</feature>
<feature type="compositionally biased region" description="Low complexity" evidence="9">
    <location>
        <begin position="694"/>
        <end position="706"/>
    </location>
</feature>
<dbReference type="Gene3D" id="2.40.10.230">
    <property type="entry name" value="Probable tRNA pseudouridine synthase domain"/>
    <property type="match status" value="1"/>
</dbReference>
<dbReference type="GO" id="GO:0001522">
    <property type="term" value="P:pseudouridine synthesis"/>
    <property type="evidence" value="ECO:0007669"/>
    <property type="project" value="InterPro"/>
</dbReference>
<evidence type="ECO:0000256" key="5">
    <source>
        <dbReference type="ARBA" id="ARBA00022552"/>
    </source>
</evidence>
<evidence type="ECO:0000256" key="6">
    <source>
        <dbReference type="ARBA" id="ARBA00022553"/>
    </source>
</evidence>
<evidence type="ECO:0000256" key="7">
    <source>
        <dbReference type="ARBA" id="ARBA00022884"/>
    </source>
</evidence>
<name>A0AAV0Z2C5_VICFA</name>
<dbReference type="GO" id="GO:0000493">
    <property type="term" value="P:box H/ACA snoRNP assembly"/>
    <property type="evidence" value="ECO:0007669"/>
    <property type="project" value="InterPro"/>
</dbReference>
<dbReference type="GO" id="GO:0006364">
    <property type="term" value="P:rRNA processing"/>
    <property type="evidence" value="ECO:0007669"/>
    <property type="project" value="UniProtKB-KW"/>
</dbReference>
<feature type="compositionally biased region" description="Low complexity" evidence="9">
    <location>
        <begin position="35"/>
        <end position="48"/>
    </location>
</feature>
<evidence type="ECO:0000313" key="10">
    <source>
        <dbReference type="EMBL" id="CAI8592640.1"/>
    </source>
</evidence>
<evidence type="ECO:0000256" key="8">
    <source>
        <dbReference type="ARBA" id="ARBA00023242"/>
    </source>
</evidence>
<dbReference type="Pfam" id="PF04410">
    <property type="entry name" value="Gar1"/>
    <property type="match status" value="1"/>
</dbReference>
<feature type="compositionally biased region" description="Basic residues" evidence="9">
    <location>
        <begin position="717"/>
        <end position="735"/>
    </location>
</feature>
<keyword evidence="8" id="KW-0539">Nucleus</keyword>
<comment type="similarity">
    <text evidence="2">Belongs to the NAF1 family.</text>
</comment>
<dbReference type="GO" id="GO:0003723">
    <property type="term" value="F:RNA binding"/>
    <property type="evidence" value="ECO:0007669"/>
    <property type="project" value="UniProtKB-KW"/>
</dbReference>
<reference evidence="10 11" key="1">
    <citation type="submission" date="2023-01" db="EMBL/GenBank/DDBJ databases">
        <authorList>
            <person name="Kreplak J."/>
        </authorList>
    </citation>
    <scope>NUCLEOTIDE SEQUENCE [LARGE SCALE GENOMIC DNA]</scope>
</reference>
<organism evidence="10 11">
    <name type="scientific">Vicia faba</name>
    <name type="common">Broad bean</name>
    <name type="synonym">Faba vulgaris</name>
    <dbReference type="NCBI Taxonomy" id="3906"/>
    <lineage>
        <taxon>Eukaryota</taxon>
        <taxon>Viridiplantae</taxon>
        <taxon>Streptophyta</taxon>
        <taxon>Embryophyta</taxon>
        <taxon>Tracheophyta</taxon>
        <taxon>Spermatophyta</taxon>
        <taxon>Magnoliopsida</taxon>
        <taxon>eudicotyledons</taxon>
        <taxon>Gunneridae</taxon>
        <taxon>Pentapetalae</taxon>
        <taxon>rosids</taxon>
        <taxon>fabids</taxon>
        <taxon>Fabales</taxon>
        <taxon>Fabaceae</taxon>
        <taxon>Papilionoideae</taxon>
        <taxon>50 kb inversion clade</taxon>
        <taxon>NPAAA clade</taxon>
        <taxon>Hologalegina</taxon>
        <taxon>IRL clade</taxon>
        <taxon>Fabeae</taxon>
        <taxon>Vicia</taxon>
    </lineage>
</organism>
<dbReference type="PANTHER" id="PTHR31633">
    <property type="entry name" value="H/ACA RIBONUCLEOPROTEIN COMPLEX NON-CORE SUBUNIT NAF1"/>
    <property type="match status" value="1"/>
</dbReference>